<feature type="transmembrane region" description="Helical" evidence="6">
    <location>
        <begin position="182"/>
        <end position="204"/>
    </location>
</feature>
<feature type="transmembrane region" description="Helical" evidence="6">
    <location>
        <begin position="144"/>
        <end position="170"/>
    </location>
</feature>
<evidence type="ECO:0000256" key="3">
    <source>
        <dbReference type="ARBA" id="ARBA00022692"/>
    </source>
</evidence>
<feature type="transmembrane region" description="Helical" evidence="6">
    <location>
        <begin position="102"/>
        <end position="123"/>
    </location>
</feature>
<feature type="transmembrane region" description="Helical" evidence="6">
    <location>
        <begin position="70"/>
        <end position="96"/>
    </location>
</feature>
<dbReference type="Proteomes" id="UP000294813">
    <property type="component" value="Unassembled WGS sequence"/>
</dbReference>
<keyword evidence="4 6" id="KW-1133">Transmembrane helix</keyword>
<dbReference type="OrthoDB" id="9809733at2"/>
<dbReference type="AlphaFoldDB" id="A0A4R2RFY2"/>
<evidence type="ECO:0000256" key="2">
    <source>
        <dbReference type="ARBA" id="ARBA00006143"/>
    </source>
</evidence>
<dbReference type="Pfam" id="PF02683">
    <property type="entry name" value="DsbD_TM"/>
    <property type="match status" value="1"/>
</dbReference>
<dbReference type="GO" id="GO:0016020">
    <property type="term" value="C:membrane"/>
    <property type="evidence" value="ECO:0007669"/>
    <property type="project" value="UniProtKB-SubCell"/>
</dbReference>
<proteinExistence type="inferred from homology"/>
<comment type="caution">
    <text evidence="8">The sequence shown here is derived from an EMBL/GenBank/DDBJ whole genome shotgun (WGS) entry which is preliminary data.</text>
</comment>
<organism evidence="8 9">
    <name type="scientific">Heliophilum fasciatum</name>
    <dbReference type="NCBI Taxonomy" id="35700"/>
    <lineage>
        <taxon>Bacteria</taxon>
        <taxon>Bacillati</taxon>
        <taxon>Bacillota</taxon>
        <taxon>Clostridia</taxon>
        <taxon>Eubacteriales</taxon>
        <taxon>Heliobacteriaceae</taxon>
        <taxon>Heliophilum</taxon>
    </lineage>
</organism>
<evidence type="ECO:0000256" key="5">
    <source>
        <dbReference type="ARBA" id="ARBA00023136"/>
    </source>
</evidence>
<dbReference type="GO" id="GO:0017004">
    <property type="term" value="P:cytochrome complex assembly"/>
    <property type="evidence" value="ECO:0007669"/>
    <property type="project" value="InterPro"/>
</dbReference>
<feature type="transmembrane region" description="Helical" evidence="6">
    <location>
        <begin position="6"/>
        <end position="30"/>
    </location>
</feature>
<evidence type="ECO:0000256" key="4">
    <source>
        <dbReference type="ARBA" id="ARBA00022989"/>
    </source>
</evidence>
<keyword evidence="3 6" id="KW-0812">Transmembrane</keyword>
<dbReference type="PANTHER" id="PTHR31272">
    <property type="entry name" value="CYTOCHROME C-TYPE BIOGENESIS PROTEIN HI_1454-RELATED"/>
    <property type="match status" value="1"/>
</dbReference>
<gene>
    <name evidence="8" type="ORF">EDD73_13226</name>
</gene>
<reference evidence="8 9" key="1">
    <citation type="submission" date="2019-03" db="EMBL/GenBank/DDBJ databases">
        <title>Genomic Encyclopedia of Type Strains, Phase IV (KMG-IV): sequencing the most valuable type-strain genomes for metagenomic binning, comparative biology and taxonomic classification.</title>
        <authorList>
            <person name="Goeker M."/>
        </authorList>
    </citation>
    <scope>NUCLEOTIDE SEQUENCE [LARGE SCALE GENOMIC DNA]</scope>
    <source>
        <strain evidence="8 9">DSM 11170</strain>
    </source>
</reference>
<dbReference type="InterPro" id="IPR003834">
    <property type="entry name" value="Cyt_c_assmbl_TM_dom"/>
</dbReference>
<comment type="similarity">
    <text evidence="2">Belongs to the DsbD family.</text>
</comment>
<dbReference type="InterPro" id="IPR051790">
    <property type="entry name" value="Cytochrome_c-biogenesis_DsbD"/>
</dbReference>
<keyword evidence="9" id="KW-1185">Reference proteome</keyword>
<feature type="transmembrane region" description="Helical" evidence="6">
    <location>
        <begin position="216"/>
        <end position="235"/>
    </location>
</feature>
<accession>A0A4R2RFY2</accession>
<dbReference type="EMBL" id="SLXT01000032">
    <property type="protein sequence ID" value="TCP60997.1"/>
    <property type="molecule type" value="Genomic_DNA"/>
</dbReference>
<comment type="subcellular location">
    <subcellularLocation>
        <location evidence="1">Membrane</location>
        <topology evidence="1">Multi-pass membrane protein</topology>
    </subcellularLocation>
</comment>
<protein>
    <submittedName>
        <fullName evidence="8">Cytochrome c-type biogenesis protein</fullName>
    </submittedName>
</protein>
<sequence>MEPVSLTVAFLAGIVSFLSPCVLPLVPAYITYLTGTSLHEVAEPDVSETETASSAGQKQRIQNVKTLGRAAVFAAGFSAIFIALGASATFVGQWVAAYQSTLRIIGGALIVFFGVHLSGLLPIPGLYREVRLGGRPKSGGWLGAFLLGMAFAAGWTPCVGPILSAIYIYAATSETSNIGVGLLTAYSLGMAIPFLLTAVSLSWVEKSLRRLGRGMMVLSVTSGAVMVVVGVLIMTNQLGRLAGYLDFLPNF</sequence>
<name>A0A4R2RFY2_9FIRM</name>
<dbReference type="PANTHER" id="PTHR31272:SF4">
    <property type="entry name" value="CYTOCHROME C-TYPE BIOGENESIS PROTEIN HI_1454-RELATED"/>
    <property type="match status" value="1"/>
</dbReference>
<feature type="domain" description="Cytochrome C biogenesis protein transmembrane" evidence="7">
    <location>
        <begin position="6"/>
        <end position="235"/>
    </location>
</feature>
<evidence type="ECO:0000256" key="6">
    <source>
        <dbReference type="SAM" id="Phobius"/>
    </source>
</evidence>
<evidence type="ECO:0000256" key="1">
    <source>
        <dbReference type="ARBA" id="ARBA00004141"/>
    </source>
</evidence>
<evidence type="ECO:0000313" key="8">
    <source>
        <dbReference type="EMBL" id="TCP60997.1"/>
    </source>
</evidence>
<evidence type="ECO:0000313" key="9">
    <source>
        <dbReference type="Proteomes" id="UP000294813"/>
    </source>
</evidence>
<evidence type="ECO:0000259" key="7">
    <source>
        <dbReference type="Pfam" id="PF02683"/>
    </source>
</evidence>
<dbReference type="RefSeq" id="WP_131920591.1">
    <property type="nucleotide sequence ID" value="NZ_JAOQNU010000033.1"/>
</dbReference>
<keyword evidence="5 6" id="KW-0472">Membrane</keyword>